<evidence type="ECO:0000313" key="2">
    <source>
        <dbReference type="EMBL" id="AKB16432.1"/>
    </source>
</evidence>
<dbReference type="FunFam" id="2.60.40.10:FF:000270">
    <property type="entry name" value="Cell surface protein"/>
    <property type="match status" value="3"/>
</dbReference>
<evidence type="ECO:0000259" key="1">
    <source>
        <dbReference type="PROSITE" id="PS50093"/>
    </source>
</evidence>
<evidence type="ECO:0000313" key="3">
    <source>
        <dbReference type="Proteomes" id="UP000056925"/>
    </source>
</evidence>
<dbReference type="SUPFAM" id="SSF49299">
    <property type="entry name" value="PKD domain"/>
    <property type="match status" value="3"/>
</dbReference>
<feature type="domain" description="PKD" evidence="1">
    <location>
        <begin position="570"/>
        <end position="647"/>
    </location>
</feature>
<dbReference type="CDD" id="cd00146">
    <property type="entry name" value="PKD"/>
    <property type="match status" value="3"/>
</dbReference>
<organism evidence="2 3">
    <name type="scientific">Methanosarcina thermophila CHTI-55</name>
    <dbReference type="NCBI Taxonomy" id="1434121"/>
    <lineage>
        <taxon>Archaea</taxon>
        <taxon>Methanobacteriati</taxon>
        <taxon>Methanobacteriota</taxon>
        <taxon>Stenosarchaea group</taxon>
        <taxon>Methanomicrobia</taxon>
        <taxon>Methanosarcinales</taxon>
        <taxon>Methanosarcinaceae</taxon>
        <taxon>Methanosarcina</taxon>
    </lineage>
</organism>
<protein>
    <submittedName>
        <fullName evidence="2">Cell surface protein</fullName>
    </submittedName>
</protein>
<dbReference type="PANTHER" id="PTHR36842:SF1">
    <property type="entry name" value="PROTEIN TOLB"/>
    <property type="match status" value="1"/>
</dbReference>
<dbReference type="InterPro" id="IPR022409">
    <property type="entry name" value="PKD/Chitinase_dom"/>
</dbReference>
<feature type="domain" description="PKD" evidence="1">
    <location>
        <begin position="184"/>
        <end position="267"/>
    </location>
</feature>
<dbReference type="PROSITE" id="PS50093">
    <property type="entry name" value="PKD"/>
    <property type="match status" value="3"/>
</dbReference>
<dbReference type="KEGG" id="mthe:MSTHC_2114"/>
<dbReference type="InterPro" id="IPR013320">
    <property type="entry name" value="ConA-like_dom_sf"/>
</dbReference>
<reference evidence="2 3" key="1">
    <citation type="submission" date="2014-07" db="EMBL/GenBank/DDBJ databases">
        <title>Methanogenic archaea and the global carbon cycle.</title>
        <authorList>
            <person name="Henriksen J.R."/>
            <person name="Luke J."/>
            <person name="Reinhart S."/>
            <person name="Benedict M.N."/>
            <person name="Youngblut N.D."/>
            <person name="Metcalf M.E."/>
            <person name="Whitaker R.J."/>
            <person name="Metcalf W.W."/>
        </authorList>
    </citation>
    <scope>NUCLEOTIDE SEQUENCE [LARGE SCALE GENOMIC DNA]</scope>
    <source>
        <strain evidence="2 3">CHTI-55</strain>
    </source>
</reference>
<proteinExistence type="predicted"/>
<dbReference type="Gene3D" id="2.60.40.10">
    <property type="entry name" value="Immunoglobulins"/>
    <property type="match status" value="3"/>
</dbReference>
<dbReference type="EMBL" id="CP009502">
    <property type="protein sequence ID" value="AKB16432.1"/>
    <property type="molecule type" value="Genomic_DNA"/>
</dbReference>
<feature type="domain" description="PKD" evidence="1">
    <location>
        <begin position="484"/>
        <end position="567"/>
    </location>
</feature>
<dbReference type="AlphaFoldDB" id="A0A0E3NEK5"/>
<dbReference type="SUPFAM" id="SSF49899">
    <property type="entry name" value="Concanavalin A-like lectins/glucanases"/>
    <property type="match status" value="2"/>
</dbReference>
<dbReference type="Pfam" id="PF18911">
    <property type="entry name" value="PKD_4"/>
    <property type="match status" value="3"/>
</dbReference>
<dbReference type="InterPro" id="IPR000601">
    <property type="entry name" value="PKD_dom"/>
</dbReference>
<dbReference type="InterPro" id="IPR013783">
    <property type="entry name" value="Ig-like_fold"/>
</dbReference>
<gene>
    <name evidence="2" type="ORF">MSTHC_2114</name>
</gene>
<dbReference type="Proteomes" id="UP000056925">
    <property type="component" value="Chromosome"/>
</dbReference>
<accession>A0A0E3NEK5</accession>
<dbReference type="HOGENOM" id="CLU_417181_0_0_2"/>
<dbReference type="InterPro" id="IPR035986">
    <property type="entry name" value="PKD_dom_sf"/>
</dbReference>
<dbReference type="SMART" id="SM00089">
    <property type="entry name" value="PKD"/>
    <property type="match status" value="3"/>
</dbReference>
<name>A0A0E3NEK5_METTE</name>
<dbReference type="PANTHER" id="PTHR36842">
    <property type="entry name" value="PROTEIN TOLB HOMOLOG"/>
    <property type="match status" value="1"/>
</dbReference>
<dbReference type="PATRIC" id="fig|1434121.4.peg.2570"/>
<sequence length="657" mass="72441">MRLEKINGRWCGAILESRNTVKYGKFTWVISSSSLNLERNTTIGLFIYHDDRNELDIEINQWPGTDQHLYFVNQPGSVEDHPENISYGVFSSNPHLNDKNIAYSIEWTPDYVYYSATAEDGTIILDWTYSDPEGIPAINSTICMCLLPLAGSYYPASGNAAEIVLSSFTYTPYDPSWKEPKQKPVASFSASSTSGSAPLKVAFTDQSTGAPTSWNWNFGDGTSSTEENPTHTYSTAGTYTVTLTVTNAAGSNTATKSNYITVTGASSQKPVNNNLNWCGINWYVNPAHSNTWVDDQNNLHMRLEKINDRWCGAILESRNTIKYGKFTWVSSSPTLNLERNTTVGLFIYHDDRNELDIEINQWPGTDQHLYFVNQPGSVEDHPENISYGVFSSNPHLNDKNIVYSIEWTPDYVYYSVTAGDGTIIQDWTYSDPEGIPAINSTICMCLLPLAGSYYPASGNAAEIVLSSFTYTPYDPSWKEPKQKPVASFSASPVSGSVPLKVAFTDKSTGTPTSWNWNFGDGTSSTEKNPMHTYSKAGTYTVTLTATNAAGSNTATKSNYITVAGTAVEKPVINCWGSPRMGTAPLTVYFKDRSTGSPTSWYWDFGDGAYSTLQNPKHTYSTPGKYTVKLTVTNEAGSTSTTKYHYIVSKAPKVCKAS</sequence>